<feature type="compositionally biased region" description="Low complexity" evidence="1">
    <location>
        <begin position="1"/>
        <end position="13"/>
    </location>
</feature>
<feature type="region of interest" description="Disordered" evidence="1">
    <location>
        <begin position="1"/>
        <end position="32"/>
    </location>
</feature>
<dbReference type="VEuPathDB" id="FungiDB:SDRG_09759"/>
<evidence type="ECO:0000313" key="3">
    <source>
        <dbReference type="Proteomes" id="UP000030762"/>
    </source>
</evidence>
<dbReference type="InParanoid" id="T0RKD8"/>
<reference evidence="2 3" key="1">
    <citation type="submission" date="2012-04" db="EMBL/GenBank/DDBJ databases">
        <title>The Genome Sequence of Saprolegnia declina VS20.</title>
        <authorList>
            <consortium name="The Broad Institute Genome Sequencing Platform"/>
            <person name="Russ C."/>
            <person name="Nusbaum C."/>
            <person name="Tyler B."/>
            <person name="van West P."/>
            <person name="Dieguez-Uribeondo J."/>
            <person name="de Bruijn I."/>
            <person name="Tripathy S."/>
            <person name="Jiang R."/>
            <person name="Young S.K."/>
            <person name="Zeng Q."/>
            <person name="Gargeya S."/>
            <person name="Fitzgerald M."/>
            <person name="Haas B."/>
            <person name="Abouelleil A."/>
            <person name="Alvarado L."/>
            <person name="Arachchi H.M."/>
            <person name="Berlin A."/>
            <person name="Chapman S.B."/>
            <person name="Goldberg J."/>
            <person name="Griggs A."/>
            <person name="Gujja S."/>
            <person name="Hansen M."/>
            <person name="Howarth C."/>
            <person name="Imamovic A."/>
            <person name="Larimer J."/>
            <person name="McCowen C."/>
            <person name="Montmayeur A."/>
            <person name="Murphy C."/>
            <person name="Neiman D."/>
            <person name="Pearson M."/>
            <person name="Priest M."/>
            <person name="Roberts A."/>
            <person name="Saif S."/>
            <person name="Shea T."/>
            <person name="Sisk P."/>
            <person name="Sykes S."/>
            <person name="Wortman J."/>
            <person name="Nusbaum C."/>
            <person name="Birren B."/>
        </authorList>
    </citation>
    <scope>NUCLEOTIDE SEQUENCE [LARGE SCALE GENOMIC DNA]</scope>
    <source>
        <strain evidence="2 3">VS20</strain>
    </source>
</reference>
<feature type="compositionally biased region" description="Basic and acidic residues" evidence="1">
    <location>
        <begin position="19"/>
        <end position="29"/>
    </location>
</feature>
<dbReference type="OrthoDB" id="77988at2759"/>
<dbReference type="EMBL" id="JH767162">
    <property type="protein sequence ID" value="EQC32788.1"/>
    <property type="molecule type" value="Genomic_DNA"/>
</dbReference>
<accession>T0RKD8</accession>
<keyword evidence="3" id="KW-1185">Reference proteome</keyword>
<dbReference type="Proteomes" id="UP000030762">
    <property type="component" value="Unassembled WGS sequence"/>
</dbReference>
<gene>
    <name evidence="2" type="ORF">SDRG_09759</name>
</gene>
<evidence type="ECO:0000313" key="2">
    <source>
        <dbReference type="EMBL" id="EQC32788.1"/>
    </source>
</evidence>
<name>T0RKD8_SAPDV</name>
<evidence type="ECO:0000256" key="1">
    <source>
        <dbReference type="SAM" id="MobiDB-lite"/>
    </source>
</evidence>
<dbReference type="GeneID" id="19950486"/>
<proteinExistence type="predicted"/>
<dbReference type="OMA" id="CEKHRGF"/>
<sequence>MHPSPSSSSSSSPRRYKRYLSEETLERNRERSKKYYAQNRAKVLAKLKSNYARKREAETTAYCEKHRGFFLSYFHVDPLARPVASKDEAPASSPHHTTTTTTSTVNALDLAYILN</sequence>
<dbReference type="RefSeq" id="XP_008613932.1">
    <property type="nucleotide sequence ID" value="XM_008615710.1"/>
</dbReference>
<protein>
    <submittedName>
        <fullName evidence="2">Uncharacterized protein</fullName>
    </submittedName>
</protein>
<dbReference type="AlphaFoldDB" id="T0RKD8"/>
<organism evidence="2 3">
    <name type="scientific">Saprolegnia diclina (strain VS20)</name>
    <dbReference type="NCBI Taxonomy" id="1156394"/>
    <lineage>
        <taxon>Eukaryota</taxon>
        <taxon>Sar</taxon>
        <taxon>Stramenopiles</taxon>
        <taxon>Oomycota</taxon>
        <taxon>Saprolegniomycetes</taxon>
        <taxon>Saprolegniales</taxon>
        <taxon>Saprolegniaceae</taxon>
        <taxon>Saprolegnia</taxon>
    </lineage>
</organism>